<dbReference type="GO" id="GO:0005524">
    <property type="term" value="F:ATP binding"/>
    <property type="evidence" value="ECO:0007669"/>
    <property type="project" value="UniProtKB-KW"/>
</dbReference>
<evidence type="ECO:0000313" key="7">
    <source>
        <dbReference type="Proteomes" id="UP000308978"/>
    </source>
</evidence>
<keyword evidence="4 6" id="KW-0067">ATP-binding</keyword>
<proteinExistence type="inferred from homology"/>
<keyword evidence="2" id="KW-0813">Transport</keyword>
<dbReference type="PANTHER" id="PTHR43553:SF24">
    <property type="entry name" value="ENERGY-COUPLING FACTOR TRANSPORTER ATP-BINDING PROTEIN ECFA1"/>
    <property type="match status" value="1"/>
</dbReference>
<dbReference type="InterPro" id="IPR015856">
    <property type="entry name" value="ABC_transpr_CbiO/EcfA_su"/>
</dbReference>
<name>A0A4S4G5L2_9ACTN</name>
<dbReference type="InterPro" id="IPR003439">
    <property type="entry name" value="ABC_transporter-like_ATP-bd"/>
</dbReference>
<dbReference type="Proteomes" id="UP000308978">
    <property type="component" value="Unassembled WGS sequence"/>
</dbReference>
<dbReference type="InterPro" id="IPR027417">
    <property type="entry name" value="P-loop_NTPase"/>
</dbReference>
<dbReference type="InterPro" id="IPR050095">
    <property type="entry name" value="ECF_ABC_transporter_ATP-bd"/>
</dbReference>
<dbReference type="AlphaFoldDB" id="A0A4S4G5L2"/>
<organism evidence="6 7">
    <name type="scientific">Adlercreutzia caecimuris</name>
    <dbReference type="NCBI Taxonomy" id="671266"/>
    <lineage>
        <taxon>Bacteria</taxon>
        <taxon>Bacillati</taxon>
        <taxon>Actinomycetota</taxon>
        <taxon>Coriobacteriia</taxon>
        <taxon>Eggerthellales</taxon>
        <taxon>Eggerthellaceae</taxon>
        <taxon>Adlercreutzia</taxon>
    </lineage>
</organism>
<sequence>MIEFKNVSASYDGELAVLRDVSFTVNDGDFVAFVGTNGAGKSTTMRLANGLLKPTAGEVIVDGVPTTALKTSELARRIGFLFQNPDRQICCNTVREELLFGFKALGEEGPAAEERVDAIIERFGFDADAEPYLLNRGTRQLLALASIIVLAPPTIILDEPTTGLDFRECVKVMDVVRELNEGGTTVIMVCHDMEVVGDFARRVIAMTAGRVVADGATFDVLRDGRVLKEAHILPPQVTEVSMILGRDEGCPEAIAQADTVPQMMAAIAQELQLEGRAAAEAAALANDVAAALSAETVASAAAVVEAKAMLGDAGADGEGGR</sequence>
<dbReference type="Pfam" id="PF00005">
    <property type="entry name" value="ABC_tran"/>
    <property type="match status" value="1"/>
</dbReference>
<evidence type="ECO:0000256" key="1">
    <source>
        <dbReference type="ARBA" id="ARBA00005417"/>
    </source>
</evidence>
<dbReference type="PANTHER" id="PTHR43553">
    <property type="entry name" value="HEAVY METAL TRANSPORTER"/>
    <property type="match status" value="1"/>
</dbReference>
<dbReference type="SMART" id="SM00382">
    <property type="entry name" value="AAA"/>
    <property type="match status" value="1"/>
</dbReference>
<evidence type="ECO:0000256" key="2">
    <source>
        <dbReference type="ARBA" id="ARBA00022448"/>
    </source>
</evidence>
<dbReference type="GO" id="GO:0043190">
    <property type="term" value="C:ATP-binding cassette (ABC) transporter complex"/>
    <property type="evidence" value="ECO:0007669"/>
    <property type="project" value="TreeGrafter"/>
</dbReference>
<dbReference type="CDD" id="cd03225">
    <property type="entry name" value="ABC_cobalt_CbiO_domain1"/>
    <property type="match status" value="1"/>
</dbReference>
<evidence type="ECO:0000259" key="5">
    <source>
        <dbReference type="PROSITE" id="PS50893"/>
    </source>
</evidence>
<dbReference type="Gene3D" id="3.40.50.300">
    <property type="entry name" value="P-loop containing nucleotide triphosphate hydrolases"/>
    <property type="match status" value="1"/>
</dbReference>
<comment type="caution">
    <text evidence="6">The sequence shown here is derived from an EMBL/GenBank/DDBJ whole genome shotgun (WGS) entry which is preliminary data.</text>
</comment>
<accession>A0A4S4G5L2</accession>
<comment type="similarity">
    <text evidence="1">Belongs to the ABC transporter superfamily.</text>
</comment>
<dbReference type="EMBL" id="SSTJ01000003">
    <property type="protein sequence ID" value="THG37965.1"/>
    <property type="molecule type" value="Genomic_DNA"/>
</dbReference>
<protein>
    <submittedName>
        <fullName evidence="6">ABC transporter ATP-binding protein</fullName>
    </submittedName>
</protein>
<dbReference type="SUPFAM" id="SSF52540">
    <property type="entry name" value="P-loop containing nucleoside triphosphate hydrolases"/>
    <property type="match status" value="1"/>
</dbReference>
<feature type="domain" description="ABC transporter" evidence="5">
    <location>
        <begin position="2"/>
        <end position="233"/>
    </location>
</feature>
<dbReference type="GO" id="GO:0016887">
    <property type="term" value="F:ATP hydrolysis activity"/>
    <property type="evidence" value="ECO:0007669"/>
    <property type="project" value="InterPro"/>
</dbReference>
<evidence type="ECO:0000256" key="4">
    <source>
        <dbReference type="ARBA" id="ARBA00022840"/>
    </source>
</evidence>
<keyword evidence="3" id="KW-0547">Nucleotide-binding</keyword>
<dbReference type="GO" id="GO:0042626">
    <property type="term" value="F:ATPase-coupled transmembrane transporter activity"/>
    <property type="evidence" value="ECO:0007669"/>
    <property type="project" value="TreeGrafter"/>
</dbReference>
<evidence type="ECO:0000313" key="6">
    <source>
        <dbReference type="EMBL" id="THG37965.1"/>
    </source>
</evidence>
<reference evidence="6 7" key="1">
    <citation type="submission" date="2019-04" db="EMBL/GenBank/DDBJ databases">
        <title>Microbes associate with the intestines of laboratory mice.</title>
        <authorList>
            <person name="Navarre W."/>
            <person name="Wong E."/>
            <person name="Huang K.C."/>
            <person name="Tropini C."/>
            <person name="Ng K."/>
            <person name="Yu B."/>
        </authorList>
    </citation>
    <scope>NUCLEOTIDE SEQUENCE [LARGE SCALE GENOMIC DNA]</scope>
    <source>
        <strain evidence="6 7">NM80_B27</strain>
    </source>
</reference>
<evidence type="ECO:0000256" key="3">
    <source>
        <dbReference type="ARBA" id="ARBA00022741"/>
    </source>
</evidence>
<dbReference type="RefSeq" id="WP_136433436.1">
    <property type="nucleotide sequence ID" value="NZ_SSTJ01000003.1"/>
</dbReference>
<dbReference type="PROSITE" id="PS50893">
    <property type="entry name" value="ABC_TRANSPORTER_2"/>
    <property type="match status" value="1"/>
</dbReference>
<gene>
    <name evidence="6" type="ORF">E5986_03650</name>
</gene>
<dbReference type="InterPro" id="IPR003593">
    <property type="entry name" value="AAA+_ATPase"/>
</dbReference>